<dbReference type="EMBL" id="CAJIMS010000001">
    <property type="protein sequence ID" value="CAD7798084.1"/>
    <property type="molecule type" value="Genomic_DNA"/>
</dbReference>
<organism evidence="2 3">
    <name type="scientific">Chryseobacterium aquaeductus</name>
    <dbReference type="NCBI Taxonomy" id="2675056"/>
    <lineage>
        <taxon>Bacteria</taxon>
        <taxon>Pseudomonadati</taxon>
        <taxon>Bacteroidota</taxon>
        <taxon>Flavobacteriia</taxon>
        <taxon>Flavobacteriales</taxon>
        <taxon>Weeksellaceae</taxon>
        <taxon>Chryseobacterium group</taxon>
        <taxon>Chryseobacterium</taxon>
    </lineage>
</organism>
<accession>A0A9N8QT68</accession>
<keyword evidence="3" id="KW-1185">Reference proteome</keyword>
<dbReference type="Proteomes" id="UP000662618">
    <property type="component" value="Unassembled WGS sequence"/>
</dbReference>
<keyword evidence="1" id="KW-0472">Membrane</keyword>
<protein>
    <submittedName>
        <fullName evidence="2">Uncharacterized protein</fullName>
    </submittedName>
</protein>
<keyword evidence="1" id="KW-1133">Transmembrane helix</keyword>
<gene>
    <name evidence="2" type="ORF">CHRY9390_00278</name>
</gene>
<dbReference type="RefSeq" id="WP_162086825.1">
    <property type="nucleotide sequence ID" value="NZ_CAJIMS010000001.1"/>
</dbReference>
<evidence type="ECO:0000313" key="3">
    <source>
        <dbReference type="Proteomes" id="UP000662618"/>
    </source>
</evidence>
<keyword evidence="1" id="KW-0812">Transmembrane</keyword>
<comment type="caution">
    <text evidence="2">The sequence shown here is derived from an EMBL/GenBank/DDBJ whole genome shotgun (WGS) entry which is preliminary data.</text>
</comment>
<reference evidence="2" key="1">
    <citation type="submission" date="2020-12" db="EMBL/GenBank/DDBJ databases">
        <authorList>
            <person name="Rodrigo-Torres L."/>
            <person name="Arahal R. D."/>
            <person name="Lucena T."/>
        </authorList>
    </citation>
    <scope>NUCLEOTIDE SEQUENCE</scope>
    <source>
        <strain evidence="2">CECT 9390</strain>
    </source>
</reference>
<proteinExistence type="predicted"/>
<feature type="transmembrane region" description="Helical" evidence="1">
    <location>
        <begin position="106"/>
        <end position="124"/>
    </location>
</feature>
<dbReference type="AlphaFoldDB" id="A0A9N8QT68"/>
<feature type="transmembrane region" description="Helical" evidence="1">
    <location>
        <begin position="130"/>
        <end position="147"/>
    </location>
</feature>
<evidence type="ECO:0000256" key="1">
    <source>
        <dbReference type="SAM" id="Phobius"/>
    </source>
</evidence>
<name>A0A9N8QT68_9FLAO</name>
<sequence length="174" mass="20942">MNSFYKNIGLYEYQTFEIEMNKSEFLEHLKKITYKTNSSFISFIPDHGIPTRFEYRGFVTKDNFIIKRRKRFFDYNIFPSIIKGVISEKNNVTLIKIEFTPFSIHLLPLVLAPLLFLLIAIFEIRNEENYFMIAVPIILAVSQYFILKKNIKRDKYDFERELNFIVRKSNQLKR</sequence>
<evidence type="ECO:0000313" key="2">
    <source>
        <dbReference type="EMBL" id="CAD7798084.1"/>
    </source>
</evidence>